<evidence type="ECO:0000313" key="2">
    <source>
        <dbReference type="EMBL" id="MEW9263816.1"/>
    </source>
</evidence>
<dbReference type="RefSeq" id="WP_367636408.1">
    <property type="nucleotide sequence ID" value="NZ_JBFNQN010000002.1"/>
</dbReference>
<name>A0ABV3P2H0_9ACTN</name>
<proteinExistence type="predicted"/>
<dbReference type="Pfam" id="PF14325">
    <property type="entry name" value="DUF4383"/>
    <property type="match status" value="1"/>
</dbReference>
<keyword evidence="1" id="KW-0472">Membrane</keyword>
<dbReference type="Proteomes" id="UP001555826">
    <property type="component" value="Unassembled WGS sequence"/>
</dbReference>
<keyword evidence="1" id="KW-1133">Transmembrane helix</keyword>
<organism evidence="2 3">
    <name type="scientific">Kineococcus endophyticus</name>
    <dbReference type="NCBI Taxonomy" id="1181883"/>
    <lineage>
        <taxon>Bacteria</taxon>
        <taxon>Bacillati</taxon>
        <taxon>Actinomycetota</taxon>
        <taxon>Actinomycetes</taxon>
        <taxon>Kineosporiales</taxon>
        <taxon>Kineosporiaceae</taxon>
        <taxon>Kineococcus</taxon>
    </lineage>
</organism>
<feature type="transmembrane region" description="Helical" evidence="1">
    <location>
        <begin position="61"/>
        <end position="82"/>
    </location>
</feature>
<keyword evidence="3" id="KW-1185">Reference proteome</keyword>
<feature type="transmembrane region" description="Helical" evidence="1">
    <location>
        <begin position="127"/>
        <end position="144"/>
    </location>
</feature>
<dbReference type="EMBL" id="JBFNQN010000002">
    <property type="protein sequence ID" value="MEW9263816.1"/>
    <property type="molecule type" value="Genomic_DNA"/>
</dbReference>
<feature type="transmembrane region" description="Helical" evidence="1">
    <location>
        <begin position="89"/>
        <end position="107"/>
    </location>
</feature>
<keyword evidence="1" id="KW-0812">Transmembrane</keyword>
<gene>
    <name evidence="2" type="ORF">AB1207_03570</name>
</gene>
<sequence>MSTTRPSTPASSRRAPVQTTALVVGAAFLLVGVLGFVPGITTDYGSMSGAGHHSGAMLLGVFQVSVLHNLLHLAFGVVGILLSRKPSPAKLFLVVGGVTYLALWVYGLVVSEDSSANFVPLNTADNWLHLVLGLGMVALGLVMPRRYTRETAPSQHGPTAGGDIQ</sequence>
<feature type="transmembrane region" description="Helical" evidence="1">
    <location>
        <begin position="21"/>
        <end position="41"/>
    </location>
</feature>
<accession>A0ABV3P2H0</accession>
<comment type="caution">
    <text evidence="2">The sequence shown here is derived from an EMBL/GenBank/DDBJ whole genome shotgun (WGS) entry which is preliminary data.</text>
</comment>
<reference evidence="2 3" key="1">
    <citation type="submission" date="2024-07" db="EMBL/GenBank/DDBJ databases">
        <authorList>
            <person name="Thanompreechachai J."/>
            <person name="Duangmal K."/>
        </authorList>
    </citation>
    <scope>NUCLEOTIDE SEQUENCE [LARGE SCALE GENOMIC DNA]</scope>
    <source>
        <strain evidence="2 3">KCTC 19886</strain>
    </source>
</reference>
<evidence type="ECO:0000256" key="1">
    <source>
        <dbReference type="SAM" id="Phobius"/>
    </source>
</evidence>
<protein>
    <submittedName>
        <fullName evidence="2">DUF4383 domain-containing protein</fullName>
    </submittedName>
</protein>
<evidence type="ECO:0000313" key="3">
    <source>
        <dbReference type="Proteomes" id="UP001555826"/>
    </source>
</evidence>